<protein>
    <submittedName>
        <fullName evidence="3">Uncharacterized protein</fullName>
    </submittedName>
</protein>
<dbReference type="Pfam" id="PF12505">
    <property type="entry name" value="DUF3712"/>
    <property type="match status" value="2"/>
</dbReference>
<evidence type="ECO:0000313" key="3">
    <source>
        <dbReference type="EMBL" id="GJJ73032.1"/>
    </source>
</evidence>
<dbReference type="GO" id="GO:0000329">
    <property type="term" value="C:fungal-type vacuole membrane"/>
    <property type="evidence" value="ECO:0007669"/>
    <property type="project" value="InterPro"/>
</dbReference>
<reference evidence="3" key="1">
    <citation type="submission" date="2021-11" db="EMBL/GenBank/DDBJ databases">
        <authorList>
            <person name="Herlambang A."/>
            <person name="Guo Y."/>
            <person name="Takashima Y."/>
            <person name="Nishizawa T."/>
        </authorList>
    </citation>
    <scope>NUCLEOTIDE SEQUENCE</scope>
    <source>
        <strain evidence="3">E1425</strain>
    </source>
</reference>
<gene>
    <name evidence="3" type="ORF">EMPS_05390</name>
</gene>
<reference evidence="3" key="2">
    <citation type="journal article" date="2022" name="Microbiol. Resour. Announc.">
        <title>Whole-Genome Sequence of Entomortierella parvispora E1425, a Mucoromycotan Fungus Associated with Burkholderiaceae-Related Endosymbiotic Bacteria.</title>
        <authorList>
            <person name="Herlambang A."/>
            <person name="Guo Y."/>
            <person name="Takashima Y."/>
            <person name="Narisawa K."/>
            <person name="Ohta H."/>
            <person name="Nishizawa T."/>
        </authorList>
    </citation>
    <scope>NUCLEOTIDE SEQUENCE</scope>
    <source>
        <strain evidence="3">E1425</strain>
    </source>
</reference>
<dbReference type="PANTHER" id="PTHR35895">
    <property type="entry name" value="CHROMOSOME 16, WHOLE GENOME SHOTGUN SEQUENCE"/>
    <property type="match status" value="1"/>
</dbReference>
<feature type="compositionally biased region" description="Low complexity" evidence="1">
    <location>
        <begin position="29"/>
        <end position="54"/>
    </location>
</feature>
<accession>A0A9P3HAD1</accession>
<dbReference type="OrthoDB" id="10039566at2759"/>
<evidence type="ECO:0000256" key="1">
    <source>
        <dbReference type="SAM" id="MobiDB-lite"/>
    </source>
</evidence>
<feature type="transmembrane region" description="Helical" evidence="2">
    <location>
        <begin position="121"/>
        <end position="145"/>
    </location>
</feature>
<dbReference type="InterPro" id="IPR022185">
    <property type="entry name" value="DUF3712"/>
</dbReference>
<dbReference type="Proteomes" id="UP000827284">
    <property type="component" value="Unassembled WGS sequence"/>
</dbReference>
<comment type="caution">
    <text evidence="3">The sequence shown here is derived from an EMBL/GenBank/DDBJ whole genome shotgun (WGS) entry which is preliminary data.</text>
</comment>
<feature type="compositionally biased region" description="Basic and acidic residues" evidence="1">
    <location>
        <begin position="69"/>
        <end position="80"/>
    </location>
</feature>
<feature type="region of interest" description="Disordered" evidence="1">
    <location>
        <begin position="1"/>
        <end position="81"/>
    </location>
</feature>
<keyword evidence="2" id="KW-0472">Membrane</keyword>
<dbReference type="PANTHER" id="PTHR35895:SF1">
    <property type="entry name" value="LIPID-BINDING SERUM GLYCOPROTEIN C-TERMINAL DOMAIN-CONTAINING PROTEIN"/>
    <property type="match status" value="1"/>
</dbReference>
<name>A0A9P3HAD1_9FUNG</name>
<sequence>MPAPIPTHDPSNLTLPYHPSETEYQDHNSSQPATSSRPSSFFSILSTKSSSAFSDLSEKKKQSNQSHEQSSKSKTNDEKSGNSLDIFFIQDDQSDSFEEYEHEYETAKRPYPKPFYKRKKFWGICVLSTIVFLAAFIPLLLIVIIPKVAQLVMNSSTMQILQMNMTNPQEQSIEVSVDAAIVGIPSIFSATVEFQAPVKVFWVQSGTSEPQVGTMQLGTIIKKAFAKAEFTQQTTFQIEDPTLFGEFAKVMMASESFLWRITADIDVTVIGRKIKGLSLDKSLNLDGLNNFADLKILAFNIPSDAPDGTGALASIQVSIPNPSPIGMSLGTLTIDMYLKTAYLGRIVAKNATLIGGQPTILDLEGTILRQTTPESLQELSSMISNYLANIPSTAYGQGVSVLPDGVHAVSWMTAAIVSTKMSIPLLPPTPLNFIKEIDIANLNLVMTPDQPWTPTASSSSIAAVFQLPFNISMNITELDNTILTLAYENVPLADITTAVWNRTNSDMAHNNISFTLPTSPLPIRANAHDMFGEFLIAVAQQVTATFGILGSAQSTAVTSLGQVNITVPFNTSLSLPGINFKAMRPTLGNIVVVDGNVNYVTINATVMIDNPSIFAVEAGPATLHIQCTIDGQTENMGDVLISDLKLVPGPNPLSAQVRFFPSNSTFRDAFFTQYIVGTDFAATIYGDDTSSSIVSLAPIMESLKMVSTVPGMNPPARMVVGGNGNTTVGQFMTDHQIMLQVQIQNPLATVLWVQKFSANVSWKGFPFGDISIDQQFSLAASVVSSTPYLAIQIPSSYQFWTFMITSFLPQNLGVLTGAMVYVDLEADIQATVGGNVGAGYPAGIKYGQDNVGVFLKIEFSLTGLGVGLKKRSVDHILMEAENETLDSQEDLLLGPEPHKANGPEYLAWLQKAVDLTFPEEAEAARGFR</sequence>
<dbReference type="AlphaFoldDB" id="A0A9P3HAD1"/>
<keyword evidence="2" id="KW-1133">Transmembrane helix</keyword>
<evidence type="ECO:0000256" key="2">
    <source>
        <dbReference type="SAM" id="Phobius"/>
    </source>
</evidence>
<keyword evidence="4" id="KW-1185">Reference proteome</keyword>
<evidence type="ECO:0000313" key="4">
    <source>
        <dbReference type="Proteomes" id="UP000827284"/>
    </source>
</evidence>
<keyword evidence="2" id="KW-0812">Transmembrane</keyword>
<organism evidence="3 4">
    <name type="scientific">Entomortierella parvispora</name>
    <dbReference type="NCBI Taxonomy" id="205924"/>
    <lineage>
        <taxon>Eukaryota</taxon>
        <taxon>Fungi</taxon>
        <taxon>Fungi incertae sedis</taxon>
        <taxon>Mucoromycota</taxon>
        <taxon>Mortierellomycotina</taxon>
        <taxon>Mortierellomycetes</taxon>
        <taxon>Mortierellales</taxon>
        <taxon>Mortierellaceae</taxon>
        <taxon>Entomortierella</taxon>
    </lineage>
</organism>
<dbReference type="EMBL" id="BQFW01000007">
    <property type="protein sequence ID" value="GJJ73032.1"/>
    <property type="molecule type" value="Genomic_DNA"/>
</dbReference>
<dbReference type="InterPro" id="IPR046368">
    <property type="entry name" value="Tag1"/>
</dbReference>
<proteinExistence type="predicted"/>